<keyword evidence="2" id="KW-0732">Signal</keyword>
<feature type="compositionally biased region" description="Polar residues" evidence="1">
    <location>
        <begin position="59"/>
        <end position="71"/>
    </location>
</feature>
<proteinExistence type="predicted"/>
<organism evidence="3 4">
    <name type="scientific">Rhamnella rubrinervis</name>
    <dbReference type="NCBI Taxonomy" id="2594499"/>
    <lineage>
        <taxon>Eukaryota</taxon>
        <taxon>Viridiplantae</taxon>
        <taxon>Streptophyta</taxon>
        <taxon>Embryophyta</taxon>
        <taxon>Tracheophyta</taxon>
        <taxon>Spermatophyta</taxon>
        <taxon>Magnoliopsida</taxon>
        <taxon>eudicotyledons</taxon>
        <taxon>Gunneridae</taxon>
        <taxon>Pentapetalae</taxon>
        <taxon>rosids</taxon>
        <taxon>fabids</taxon>
        <taxon>Rosales</taxon>
        <taxon>Rhamnaceae</taxon>
        <taxon>rhamnoid group</taxon>
        <taxon>Rhamneae</taxon>
        <taxon>Rhamnella</taxon>
    </lineage>
</organism>
<reference evidence="3" key="1">
    <citation type="submission" date="2020-03" db="EMBL/GenBank/DDBJ databases">
        <title>A high-quality chromosome-level genome assembly of a woody plant with both climbing and erect habits, Rhamnella rubrinervis.</title>
        <authorList>
            <person name="Lu Z."/>
            <person name="Yang Y."/>
            <person name="Zhu X."/>
            <person name="Sun Y."/>
        </authorList>
    </citation>
    <scope>NUCLEOTIDE SEQUENCE</scope>
    <source>
        <strain evidence="3">BYM</strain>
        <tissue evidence="3">Leaf</tissue>
    </source>
</reference>
<feature type="region of interest" description="Disordered" evidence="1">
    <location>
        <begin position="59"/>
        <end position="87"/>
    </location>
</feature>
<name>A0A8K0HIZ5_9ROSA</name>
<keyword evidence="4" id="KW-1185">Reference proteome</keyword>
<accession>A0A8K0HIZ5</accession>
<feature type="chain" id="PRO_5035477354" evidence="2">
    <location>
        <begin position="31"/>
        <end position="87"/>
    </location>
</feature>
<evidence type="ECO:0000313" key="3">
    <source>
        <dbReference type="EMBL" id="KAF3452595.1"/>
    </source>
</evidence>
<dbReference type="AlphaFoldDB" id="A0A8K0HIZ5"/>
<gene>
    <name evidence="3" type="ORF">FNV43_RR03028</name>
</gene>
<dbReference type="OrthoDB" id="1192903at2759"/>
<feature type="signal peptide" evidence="2">
    <location>
        <begin position="1"/>
        <end position="30"/>
    </location>
</feature>
<dbReference type="EMBL" id="VOIH02000002">
    <property type="protein sequence ID" value="KAF3452595.1"/>
    <property type="molecule type" value="Genomic_DNA"/>
</dbReference>
<evidence type="ECO:0000256" key="2">
    <source>
        <dbReference type="SAM" id="SignalP"/>
    </source>
</evidence>
<dbReference type="Proteomes" id="UP000796880">
    <property type="component" value="Unassembled WGS sequence"/>
</dbReference>
<comment type="caution">
    <text evidence="3">The sequence shown here is derived from an EMBL/GenBank/DDBJ whole genome shotgun (WGS) entry which is preliminary data.</text>
</comment>
<evidence type="ECO:0000313" key="4">
    <source>
        <dbReference type="Proteomes" id="UP000796880"/>
    </source>
</evidence>
<feature type="compositionally biased region" description="Polar residues" evidence="1">
    <location>
        <begin position="78"/>
        <end position="87"/>
    </location>
</feature>
<sequence>MKTSQMALVVFLGLILVQSLLHSPMLPCHGRQVHLLRQRQRNQPRRSLVSVASFATSLDKNKTPVQKSADTSLRKAPSSKSNPTQNK</sequence>
<evidence type="ECO:0000256" key="1">
    <source>
        <dbReference type="SAM" id="MobiDB-lite"/>
    </source>
</evidence>
<protein>
    <submittedName>
        <fullName evidence="3">Uncharacterized protein</fullName>
    </submittedName>
</protein>